<protein>
    <submittedName>
        <fullName evidence="2">Uncharacterized protein</fullName>
    </submittedName>
</protein>
<comment type="caution">
    <text evidence="2">The sequence shown here is derived from an EMBL/GenBank/DDBJ whole genome shotgun (WGS) entry which is preliminary data.</text>
</comment>
<feature type="signal peptide" evidence="1">
    <location>
        <begin position="1"/>
        <end position="23"/>
    </location>
</feature>
<keyword evidence="3" id="KW-1185">Reference proteome</keyword>
<dbReference type="Proteomes" id="UP000236893">
    <property type="component" value="Unassembled WGS sequence"/>
</dbReference>
<dbReference type="RefSeq" id="WP_103790294.1">
    <property type="nucleotide sequence ID" value="NZ_PQVF01000013.1"/>
</dbReference>
<keyword evidence="1" id="KW-0732">Signal</keyword>
<dbReference type="EMBL" id="PQVF01000013">
    <property type="protein sequence ID" value="POY35206.1"/>
    <property type="molecule type" value="Genomic_DNA"/>
</dbReference>
<organism evidence="2 3">
    <name type="scientific">Solitalea longa</name>
    <dbReference type="NCBI Taxonomy" id="2079460"/>
    <lineage>
        <taxon>Bacteria</taxon>
        <taxon>Pseudomonadati</taxon>
        <taxon>Bacteroidota</taxon>
        <taxon>Sphingobacteriia</taxon>
        <taxon>Sphingobacteriales</taxon>
        <taxon>Sphingobacteriaceae</taxon>
        <taxon>Solitalea</taxon>
    </lineage>
</organism>
<evidence type="ECO:0000313" key="2">
    <source>
        <dbReference type="EMBL" id="POY35206.1"/>
    </source>
</evidence>
<evidence type="ECO:0000256" key="1">
    <source>
        <dbReference type="SAM" id="SignalP"/>
    </source>
</evidence>
<dbReference type="AlphaFoldDB" id="A0A2S4ZY49"/>
<name>A0A2S4ZY49_9SPHI</name>
<sequence length="100" mass="11022">MRTKTFLLSIVAMVAAWSVKAQSNPTTVSKGYYSIGDNYKRLSVPSIITFNKQPQTAEKGFYAVENNAIQVNRAVAKPATKKMAVQKGYYSIGNNADKLQ</sequence>
<evidence type="ECO:0000313" key="3">
    <source>
        <dbReference type="Proteomes" id="UP000236893"/>
    </source>
</evidence>
<proteinExistence type="predicted"/>
<feature type="chain" id="PRO_5015591206" evidence="1">
    <location>
        <begin position="24"/>
        <end position="100"/>
    </location>
</feature>
<gene>
    <name evidence="2" type="ORF">C3K47_16650</name>
</gene>
<reference evidence="2 3" key="1">
    <citation type="submission" date="2018-01" db="EMBL/GenBank/DDBJ databases">
        <authorList>
            <person name="Gaut B.S."/>
            <person name="Morton B.R."/>
            <person name="Clegg M.T."/>
            <person name="Duvall M.R."/>
        </authorList>
    </citation>
    <scope>NUCLEOTIDE SEQUENCE [LARGE SCALE GENOMIC DNA]</scope>
    <source>
        <strain evidence="2 3">HR-AV</strain>
    </source>
</reference>
<dbReference type="OrthoDB" id="679936at2"/>
<accession>A0A2S4ZY49</accession>